<proteinExistence type="predicted"/>
<accession>A0A7Z0U851</accession>
<evidence type="ECO:0000313" key="1">
    <source>
        <dbReference type="EMBL" id="NZD61454.1"/>
    </source>
</evidence>
<sequence length="53" mass="5866">MVASNDNAVFQSGLDHERPLACGDAWFLGDRQPVLTVVVLARLTGFVQRIKPR</sequence>
<reference evidence="1 2" key="1">
    <citation type="submission" date="2020-07" db="EMBL/GenBank/DDBJ databases">
        <authorList>
            <person name="Sun Q."/>
        </authorList>
    </citation>
    <scope>NUCLEOTIDE SEQUENCE [LARGE SCALE GENOMIC DNA]</scope>
    <source>
        <strain evidence="1 2">WYCCWR 11290</strain>
    </source>
</reference>
<dbReference type="EMBL" id="JACCPJ010000002">
    <property type="protein sequence ID" value="NZD61454.1"/>
    <property type="molecule type" value="Genomic_DNA"/>
</dbReference>
<protein>
    <submittedName>
        <fullName evidence="1">Uncharacterized protein</fullName>
    </submittedName>
</protein>
<dbReference type="AlphaFoldDB" id="A0A7Z0U851"/>
<gene>
    <name evidence="1" type="ORF">HX900_10030</name>
</gene>
<dbReference type="RefSeq" id="WP_180694405.1">
    <property type="nucleotide sequence ID" value="NZ_JACCPJ010000002.1"/>
</dbReference>
<organism evidence="1 2">
    <name type="scientific">Rhizobium changzhiense</name>
    <dbReference type="NCBI Taxonomy" id="2692317"/>
    <lineage>
        <taxon>Bacteria</taxon>
        <taxon>Pseudomonadati</taxon>
        <taxon>Pseudomonadota</taxon>
        <taxon>Alphaproteobacteria</taxon>
        <taxon>Hyphomicrobiales</taxon>
        <taxon>Rhizobiaceae</taxon>
        <taxon>Rhizobium/Agrobacterium group</taxon>
        <taxon>Rhizobium</taxon>
    </lineage>
</organism>
<evidence type="ECO:0000313" key="2">
    <source>
        <dbReference type="Proteomes" id="UP000532162"/>
    </source>
</evidence>
<name>A0A7Z0U851_9HYPH</name>
<dbReference type="Proteomes" id="UP000532162">
    <property type="component" value="Unassembled WGS sequence"/>
</dbReference>
<comment type="caution">
    <text evidence="1">The sequence shown here is derived from an EMBL/GenBank/DDBJ whole genome shotgun (WGS) entry which is preliminary data.</text>
</comment>